<evidence type="ECO:0000259" key="4">
    <source>
        <dbReference type="Pfam" id="PF14417"/>
    </source>
</evidence>
<dbReference type="InterPro" id="IPR003594">
    <property type="entry name" value="HATPase_dom"/>
</dbReference>
<feature type="domain" description="MEDS" evidence="4">
    <location>
        <begin position="26"/>
        <end position="168"/>
    </location>
</feature>
<dbReference type="SUPFAM" id="SSF55874">
    <property type="entry name" value="ATPase domain of HSP90 chaperone/DNA topoisomerase II/histidine kinase"/>
    <property type="match status" value="1"/>
</dbReference>
<dbReference type="InterPro" id="IPR025847">
    <property type="entry name" value="MEDS_domain"/>
</dbReference>
<evidence type="ECO:0000313" key="5">
    <source>
        <dbReference type="EMBL" id="SFO04044.1"/>
    </source>
</evidence>
<sequence length="329" mass="35180">MQVGHPVERPGSRVPGSDEVPPGYLHDALVYDGVDDLVAVAAPWLLDGLAAGDAALIAAGPATTGPLREAVGDDPRVVVVERRSVYRARTPTAITTFRRFAAEHAAPGRRLRVVGETDFGTTTAEWREWQAYEAVVNVAFAASPLWGLCVVDAALPEPILTSVRQTHPQLVTASGRAVNPDFVDPATYVRTLPVPVEPLEATPPVLADDRITDYTGLRHTVRHLLEAVDGPPDLLEDFLMAVDEITSNAVRHGAPPAGLRLWTAPGRLVATVRDSGSGLDDPFAGYGPAHGQDLSHGGMGLWLARQLCDHVAVRHDEHGVSVRLSTSWS</sequence>
<feature type="domain" description="Histidine kinase/HSP90-like ATPase" evidence="3">
    <location>
        <begin position="214"/>
        <end position="325"/>
    </location>
</feature>
<keyword evidence="5" id="KW-0808">Transferase</keyword>
<dbReference type="AlphaFoldDB" id="A0A1I5DXQ5"/>
<dbReference type="Gene3D" id="3.30.565.10">
    <property type="entry name" value="Histidine kinase-like ATPase, C-terminal domain"/>
    <property type="match status" value="1"/>
</dbReference>
<dbReference type="Pfam" id="PF13581">
    <property type="entry name" value="HATPase_c_2"/>
    <property type="match status" value="1"/>
</dbReference>
<dbReference type="InterPro" id="IPR047718">
    <property type="entry name" value="RsbA-like_anti_sig"/>
</dbReference>
<dbReference type="CDD" id="cd16936">
    <property type="entry name" value="HATPase_RsbW-like"/>
    <property type="match status" value="1"/>
</dbReference>
<dbReference type="NCBIfam" id="NF041045">
    <property type="entry name" value="RsbA_anti_sig"/>
    <property type="match status" value="1"/>
</dbReference>
<dbReference type="PANTHER" id="PTHR35526:SF3">
    <property type="entry name" value="ANTI-SIGMA-F FACTOR RSBW"/>
    <property type="match status" value="1"/>
</dbReference>
<keyword evidence="6" id="KW-1185">Reference proteome</keyword>
<organism evidence="5 6">
    <name type="scientific">Geodermatophilus obscurus</name>
    <dbReference type="NCBI Taxonomy" id="1861"/>
    <lineage>
        <taxon>Bacteria</taxon>
        <taxon>Bacillati</taxon>
        <taxon>Actinomycetota</taxon>
        <taxon>Actinomycetes</taxon>
        <taxon>Geodermatophilales</taxon>
        <taxon>Geodermatophilaceae</taxon>
        <taxon>Geodermatophilus</taxon>
    </lineage>
</organism>
<keyword evidence="5" id="KW-0418">Kinase</keyword>
<accession>A0A1I5DXQ5</accession>
<evidence type="ECO:0000313" key="6">
    <source>
        <dbReference type="Proteomes" id="UP000183642"/>
    </source>
</evidence>
<protein>
    <submittedName>
        <fullName evidence="5">Anti-sigma regulatory factor (Ser/Thr protein kinase)</fullName>
    </submittedName>
</protein>
<reference evidence="6" key="1">
    <citation type="submission" date="2016-10" db="EMBL/GenBank/DDBJ databases">
        <authorList>
            <person name="Varghese N."/>
            <person name="Submissions S."/>
        </authorList>
    </citation>
    <scope>NUCLEOTIDE SEQUENCE [LARGE SCALE GENOMIC DNA]</scope>
    <source>
        <strain evidence="6">DSM 43161</strain>
    </source>
</reference>
<dbReference type="EMBL" id="FOWE01000002">
    <property type="protein sequence ID" value="SFO04044.1"/>
    <property type="molecule type" value="Genomic_DNA"/>
</dbReference>
<feature type="region of interest" description="Disordered" evidence="2">
    <location>
        <begin position="1"/>
        <end position="20"/>
    </location>
</feature>
<proteinExistence type="predicted"/>
<evidence type="ECO:0000256" key="1">
    <source>
        <dbReference type="ARBA" id="ARBA00022527"/>
    </source>
</evidence>
<gene>
    <name evidence="5" type="ORF">SAMN05660359_01141</name>
</gene>
<dbReference type="InterPro" id="IPR036890">
    <property type="entry name" value="HATPase_C_sf"/>
</dbReference>
<feature type="compositionally biased region" description="Basic and acidic residues" evidence="2">
    <location>
        <begin position="1"/>
        <end position="11"/>
    </location>
</feature>
<dbReference type="GO" id="GO:0004674">
    <property type="term" value="F:protein serine/threonine kinase activity"/>
    <property type="evidence" value="ECO:0007669"/>
    <property type="project" value="UniProtKB-KW"/>
</dbReference>
<dbReference type="Proteomes" id="UP000183642">
    <property type="component" value="Unassembled WGS sequence"/>
</dbReference>
<name>A0A1I5DXQ5_9ACTN</name>
<evidence type="ECO:0000259" key="3">
    <source>
        <dbReference type="Pfam" id="PF13581"/>
    </source>
</evidence>
<dbReference type="Pfam" id="PF14417">
    <property type="entry name" value="MEDS"/>
    <property type="match status" value="1"/>
</dbReference>
<evidence type="ECO:0000256" key="2">
    <source>
        <dbReference type="SAM" id="MobiDB-lite"/>
    </source>
</evidence>
<dbReference type="InterPro" id="IPR050267">
    <property type="entry name" value="Anti-sigma-factor_SerPK"/>
</dbReference>
<dbReference type="PANTHER" id="PTHR35526">
    <property type="entry name" value="ANTI-SIGMA-F FACTOR RSBW-RELATED"/>
    <property type="match status" value="1"/>
</dbReference>
<keyword evidence="1" id="KW-0723">Serine/threonine-protein kinase</keyword>